<protein>
    <recommendedName>
        <fullName evidence="3">Peptidase A2 domain-containing protein</fullName>
    </recommendedName>
</protein>
<dbReference type="RefSeq" id="XP_070144621.1">
    <property type="nucleotide sequence ID" value="XM_070288520.1"/>
</dbReference>
<feature type="compositionally biased region" description="Low complexity" evidence="2">
    <location>
        <begin position="296"/>
        <end position="320"/>
    </location>
</feature>
<dbReference type="PANTHER" id="PTHR47331">
    <property type="entry name" value="PHD-TYPE DOMAIN-CONTAINING PROTEIN"/>
    <property type="match status" value="1"/>
</dbReference>
<dbReference type="Proteomes" id="UP001652661">
    <property type="component" value="Chromosome X"/>
</dbReference>
<dbReference type="SUPFAM" id="SSF50630">
    <property type="entry name" value="Acid proteases"/>
    <property type="match status" value="1"/>
</dbReference>
<feature type="domain" description="Peptidase A2" evidence="3">
    <location>
        <begin position="355"/>
        <end position="439"/>
    </location>
</feature>
<keyword evidence="1" id="KW-0378">Hydrolase</keyword>
<dbReference type="Pfam" id="PF03564">
    <property type="entry name" value="DUF1759"/>
    <property type="match status" value="1"/>
</dbReference>
<evidence type="ECO:0000313" key="4">
    <source>
        <dbReference type="Proteomes" id="UP001652661"/>
    </source>
</evidence>
<dbReference type="InterPro" id="IPR001995">
    <property type="entry name" value="Peptidase_A2_cat"/>
</dbReference>
<gene>
    <name evidence="5" type="primary">LOC138929207</name>
</gene>
<dbReference type="GeneID" id="138929207"/>
<dbReference type="PROSITE" id="PS50175">
    <property type="entry name" value="ASP_PROT_RETROV"/>
    <property type="match status" value="1"/>
</dbReference>
<evidence type="ECO:0000259" key="3">
    <source>
        <dbReference type="PROSITE" id="PS50175"/>
    </source>
</evidence>
<feature type="region of interest" description="Disordered" evidence="2">
    <location>
        <begin position="295"/>
        <end position="320"/>
    </location>
</feature>
<dbReference type="PANTHER" id="PTHR47331:SF5">
    <property type="entry name" value="RIBONUCLEASE H"/>
    <property type="match status" value="1"/>
</dbReference>
<feature type="region of interest" description="Disordered" evidence="2">
    <location>
        <begin position="538"/>
        <end position="579"/>
    </location>
</feature>
<organism evidence="4 5">
    <name type="scientific">Drosophila kikkawai</name>
    <name type="common">Fruit fly</name>
    <dbReference type="NCBI Taxonomy" id="30033"/>
    <lineage>
        <taxon>Eukaryota</taxon>
        <taxon>Metazoa</taxon>
        <taxon>Ecdysozoa</taxon>
        <taxon>Arthropoda</taxon>
        <taxon>Hexapoda</taxon>
        <taxon>Insecta</taxon>
        <taxon>Pterygota</taxon>
        <taxon>Neoptera</taxon>
        <taxon>Endopterygota</taxon>
        <taxon>Diptera</taxon>
        <taxon>Brachycera</taxon>
        <taxon>Muscomorpha</taxon>
        <taxon>Ephydroidea</taxon>
        <taxon>Drosophilidae</taxon>
        <taxon>Drosophila</taxon>
        <taxon>Sophophora</taxon>
    </lineage>
</organism>
<sequence length="610" mass="67347">MCSDLIAQEGSLEMVSVLQSKYDYCYSVYESCSVEISATIDSATPQAVQPPSQPIISSGCRLPPCDTEVFDGDYLRWPTFRDLFTAVYVNNPRLTPVEKLFHLLTKTSGEAKAIVSKSPLTNDGFASASISQESGHALKELQSTIQGCLTALAHSQISTDNWDCLLVFLCASKLPKVTLSLWEQSLTSKSDIPAWEEMNTFLSERYRTLEAIEDLKPTQAVPKKLQSFETKVSTKPKGCDLCSKENHPVRLCPRFLQMSVDARSGYIKKKQLCLNCTHSCFTCRGRHHTLLHRTASSENMSASSSSHPTQASRPSSPNASASTLTVQNYFASGTTAVLLGTAMIDVCHFGKTYRARALIDSGSEATFISERLFNRMKLPFRNIQAEVSGLNQSVSAKSTRLCHLQIRSPTKPGLQLDTEAYVLPELAGNLPSHPISRNSLRDLPDLQWADPTFYESSQLDVLIGADILPSVMLNGTRRSICGSLLGQETIFGWVLTGPISHVKANRVASFTTQVHPIGEDFSRRCSNVPFRCFPKLSPSSRAKPSRSYVDGNTSRLKRSSLVHGGTPRTQSMAMSVKERPNWRSNEWRLGRIVSAFPGADDRIRVGESRT</sequence>
<evidence type="ECO:0000256" key="1">
    <source>
        <dbReference type="ARBA" id="ARBA00022801"/>
    </source>
</evidence>
<dbReference type="Gene3D" id="2.40.70.10">
    <property type="entry name" value="Acid Proteases"/>
    <property type="match status" value="1"/>
</dbReference>
<dbReference type="InterPro" id="IPR005312">
    <property type="entry name" value="DUF1759"/>
</dbReference>
<keyword evidence="4" id="KW-1185">Reference proteome</keyword>
<name>A0ABM4GPI0_DROKI</name>
<evidence type="ECO:0000256" key="2">
    <source>
        <dbReference type="SAM" id="MobiDB-lite"/>
    </source>
</evidence>
<accession>A0ABM4GPI0</accession>
<dbReference type="InterPro" id="IPR021109">
    <property type="entry name" value="Peptidase_aspartic_dom_sf"/>
</dbReference>
<proteinExistence type="predicted"/>
<reference evidence="5" key="1">
    <citation type="submission" date="2025-08" db="UniProtKB">
        <authorList>
            <consortium name="RefSeq"/>
        </authorList>
    </citation>
    <scope>IDENTIFICATION</scope>
    <source>
        <strain evidence="5">14028-0561.14</strain>
        <tissue evidence="5">Whole fly</tissue>
    </source>
</reference>
<evidence type="ECO:0000313" key="5">
    <source>
        <dbReference type="RefSeq" id="XP_070144621.1"/>
    </source>
</evidence>
<dbReference type="CDD" id="cd00303">
    <property type="entry name" value="retropepsin_like"/>
    <property type="match status" value="1"/>
</dbReference>